<comment type="similarity">
    <text evidence="1">Belongs to the YciI family.</text>
</comment>
<reference evidence="3 4" key="1">
    <citation type="journal article" date="2012" name="J. Bacteriol.">
        <title>Genome of Bacillus macauensis ZFHKF-1, a Long-Chain-Forming Bacterium.</title>
        <authorList>
            <person name="Cai L."/>
            <person name="Zhang T."/>
        </authorList>
    </citation>
    <scope>NUCLEOTIDE SEQUENCE [LARGE SCALE GENOMIC DNA]</scope>
    <source>
        <strain evidence="3 4">ZFHKF-1</strain>
    </source>
</reference>
<protein>
    <recommendedName>
        <fullName evidence="2">YCII-related domain-containing protein</fullName>
    </recommendedName>
</protein>
<feature type="domain" description="YCII-related" evidence="2">
    <location>
        <begin position="14"/>
        <end position="82"/>
    </location>
</feature>
<dbReference type="PANTHER" id="PTHR37828:SF1">
    <property type="entry name" value="YCII-RELATED DOMAIN-CONTAINING PROTEIN"/>
    <property type="match status" value="1"/>
</dbReference>
<keyword evidence="4" id="KW-1185">Reference proteome</keyword>
<dbReference type="STRING" id="1196324.A374_04539"/>
<dbReference type="AlphaFoldDB" id="I8ALL6"/>
<organism evidence="3 4">
    <name type="scientific">Fictibacillus macauensis ZFHKF-1</name>
    <dbReference type="NCBI Taxonomy" id="1196324"/>
    <lineage>
        <taxon>Bacteria</taxon>
        <taxon>Bacillati</taxon>
        <taxon>Bacillota</taxon>
        <taxon>Bacilli</taxon>
        <taxon>Bacillales</taxon>
        <taxon>Fictibacillaceae</taxon>
        <taxon>Fictibacillus</taxon>
    </lineage>
</organism>
<dbReference type="SUPFAM" id="SSF54909">
    <property type="entry name" value="Dimeric alpha+beta barrel"/>
    <property type="match status" value="1"/>
</dbReference>
<dbReference type="OrthoDB" id="162319at2"/>
<dbReference type="InterPro" id="IPR005545">
    <property type="entry name" value="YCII"/>
</dbReference>
<evidence type="ECO:0000313" key="3">
    <source>
        <dbReference type="EMBL" id="EIT86812.1"/>
    </source>
</evidence>
<evidence type="ECO:0000259" key="2">
    <source>
        <dbReference type="Pfam" id="PF03795"/>
    </source>
</evidence>
<dbReference type="Pfam" id="PF03795">
    <property type="entry name" value="YCII"/>
    <property type="match status" value="1"/>
</dbReference>
<dbReference type="InterPro" id="IPR011008">
    <property type="entry name" value="Dimeric_a/b-barrel"/>
</dbReference>
<name>I8ALL6_9BACL</name>
<dbReference type="RefSeq" id="WP_007201007.1">
    <property type="nucleotide sequence ID" value="NZ_AKKV01000020.1"/>
</dbReference>
<dbReference type="PANTHER" id="PTHR37828">
    <property type="entry name" value="GSR2449 PROTEIN"/>
    <property type="match status" value="1"/>
</dbReference>
<dbReference type="EMBL" id="AKKV01000020">
    <property type="protein sequence ID" value="EIT86812.1"/>
    <property type="molecule type" value="Genomic_DNA"/>
</dbReference>
<dbReference type="PATRIC" id="fig|1196324.3.peg.923"/>
<dbReference type="eggNOG" id="COG2350">
    <property type="taxonomic scope" value="Bacteria"/>
</dbReference>
<sequence length="91" mass="9989">MKYFAVTLPILDEKKSVRYRDEHLAYLQEATSAGHIVTYGRFADGSGGLVIYKAASLAAAEELATNDPYVTTGARDCVIKEWVMNTDVLTS</sequence>
<comment type="caution">
    <text evidence="3">The sequence shown here is derived from an EMBL/GenBank/DDBJ whole genome shotgun (WGS) entry which is preliminary data.</text>
</comment>
<dbReference type="Gene3D" id="3.30.70.1060">
    <property type="entry name" value="Dimeric alpha+beta barrel"/>
    <property type="match status" value="1"/>
</dbReference>
<evidence type="ECO:0000313" key="4">
    <source>
        <dbReference type="Proteomes" id="UP000004080"/>
    </source>
</evidence>
<proteinExistence type="inferred from homology"/>
<gene>
    <name evidence="3" type="ORF">A374_04539</name>
</gene>
<accession>I8ALL6</accession>
<dbReference type="Proteomes" id="UP000004080">
    <property type="component" value="Unassembled WGS sequence"/>
</dbReference>
<evidence type="ECO:0000256" key="1">
    <source>
        <dbReference type="ARBA" id="ARBA00007689"/>
    </source>
</evidence>